<evidence type="ECO:0000313" key="12">
    <source>
        <dbReference type="EMBL" id="PVM79434.1"/>
    </source>
</evidence>
<dbReference type="Proteomes" id="UP000244913">
    <property type="component" value="Unassembled WGS sequence"/>
</dbReference>
<dbReference type="GO" id="GO:0005524">
    <property type="term" value="F:ATP binding"/>
    <property type="evidence" value="ECO:0007669"/>
    <property type="project" value="UniProtKB-UniRule"/>
</dbReference>
<dbReference type="Pfam" id="PF13361">
    <property type="entry name" value="UvrD_C"/>
    <property type="match status" value="1"/>
</dbReference>
<evidence type="ECO:0000259" key="11">
    <source>
        <dbReference type="PROSITE" id="PS51198"/>
    </source>
</evidence>
<evidence type="ECO:0000256" key="2">
    <source>
        <dbReference type="ARBA" id="ARBA00022801"/>
    </source>
</evidence>
<evidence type="ECO:0000256" key="9">
    <source>
        <dbReference type="ARBA" id="ARBA00048988"/>
    </source>
</evidence>
<proteinExistence type="predicted"/>
<dbReference type="RefSeq" id="WP_116568500.1">
    <property type="nucleotide sequence ID" value="NZ_QDKP01000043.1"/>
</dbReference>
<feature type="domain" description="UvrD-like helicase ATP-binding" evidence="11">
    <location>
        <begin position="12"/>
        <end position="315"/>
    </location>
</feature>
<comment type="caution">
    <text evidence="12">The sequence shown here is derived from an EMBL/GenBank/DDBJ whole genome shotgun (WGS) entry which is preliminary data.</text>
</comment>
<protein>
    <recommendedName>
        <fullName evidence="7">DNA 3'-5' helicase</fullName>
        <ecNumber evidence="7">5.6.2.4</ecNumber>
    </recommendedName>
    <alternativeName>
        <fullName evidence="8">DNA 3'-5' helicase II</fullName>
    </alternativeName>
</protein>
<dbReference type="GO" id="GO:0003677">
    <property type="term" value="F:DNA binding"/>
    <property type="evidence" value="ECO:0007669"/>
    <property type="project" value="InterPro"/>
</dbReference>
<dbReference type="SUPFAM" id="SSF52540">
    <property type="entry name" value="P-loop containing nucleoside triphosphate hydrolases"/>
    <property type="match status" value="1"/>
</dbReference>
<comment type="catalytic activity">
    <reaction evidence="6">
        <text>Couples ATP hydrolysis with the unwinding of duplex DNA by translocating in the 3'-5' direction.</text>
        <dbReference type="EC" id="5.6.2.4"/>
    </reaction>
</comment>
<comment type="catalytic activity">
    <reaction evidence="9">
        <text>ATP + H2O = ADP + phosphate + H(+)</text>
        <dbReference type="Rhea" id="RHEA:13065"/>
        <dbReference type="ChEBI" id="CHEBI:15377"/>
        <dbReference type="ChEBI" id="CHEBI:15378"/>
        <dbReference type="ChEBI" id="CHEBI:30616"/>
        <dbReference type="ChEBI" id="CHEBI:43474"/>
        <dbReference type="ChEBI" id="CHEBI:456216"/>
        <dbReference type="EC" id="5.6.2.4"/>
    </reaction>
</comment>
<evidence type="ECO:0000256" key="8">
    <source>
        <dbReference type="ARBA" id="ARBA00034923"/>
    </source>
</evidence>
<reference evidence="12 13" key="1">
    <citation type="submission" date="2018-04" db="EMBL/GenBank/DDBJ databases">
        <title>The genome sequence of Caulobacter sp. 736.</title>
        <authorList>
            <person name="Gao J."/>
            <person name="Sun J."/>
        </authorList>
    </citation>
    <scope>NUCLEOTIDE SEQUENCE [LARGE SCALE GENOMIC DNA]</scope>
    <source>
        <strain evidence="12 13">736</strain>
    </source>
</reference>
<dbReference type="GO" id="GO:0016887">
    <property type="term" value="F:ATP hydrolysis activity"/>
    <property type="evidence" value="ECO:0007669"/>
    <property type="project" value="RHEA"/>
</dbReference>
<dbReference type="AlphaFoldDB" id="A0A2T9JB45"/>
<evidence type="ECO:0000256" key="5">
    <source>
        <dbReference type="ARBA" id="ARBA00023235"/>
    </source>
</evidence>
<accession>A0A2T9JB45</accession>
<dbReference type="PROSITE" id="PS51198">
    <property type="entry name" value="UVRD_HELICASE_ATP_BIND"/>
    <property type="match status" value="1"/>
</dbReference>
<dbReference type="InterPro" id="IPR014017">
    <property type="entry name" value="DNA_helicase_UvrD-like_C"/>
</dbReference>
<feature type="binding site" evidence="10">
    <location>
        <begin position="33"/>
        <end position="40"/>
    </location>
    <ligand>
        <name>ATP</name>
        <dbReference type="ChEBI" id="CHEBI:30616"/>
    </ligand>
</feature>
<dbReference type="PANTHER" id="PTHR11070">
    <property type="entry name" value="UVRD / RECB / PCRA DNA HELICASE FAMILY MEMBER"/>
    <property type="match status" value="1"/>
</dbReference>
<keyword evidence="2 10" id="KW-0378">Hydrolase</keyword>
<dbReference type="InterPro" id="IPR014016">
    <property type="entry name" value="UvrD-like_ATP-bd"/>
</dbReference>
<evidence type="ECO:0000256" key="3">
    <source>
        <dbReference type="ARBA" id="ARBA00022806"/>
    </source>
</evidence>
<dbReference type="GO" id="GO:0000725">
    <property type="term" value="P:recombinational repair"/>
    <property type="evidence" value="ECO:0007669"/>
    <property type="project" value="TreeGrafter"/>
</dbReference>
<keyword evidence="3 10" id="KW-0347">Helicase</keyword>
<dbReference type="InterPro" id="IPR000212">
    <property type="entry name" value="DNA_helicase_UvrD/REP"/>
</dbReference>
<dbReference type="Pfam" id="PF00580">
    <property type="entry name" value="UvrD-helicase"/>
    <property type="match status" value="2"/>
</dbReference>
<evidence type="ECO:0000256" key="6">
    <source>
        <dbReference type="ARBA" id="ARBA00034617"/>
    </source>
</evidence>
<evidence type="ECO:0000313" key="13">
    <source>
        <dbReference type="Proteomes" id="UP000244913"/>
    </source>
</evidence>
<organism evidence="12 13">
    <name type="scientific">Caulobacter radicis</name>
    <dbReference type="NCBI Taxonomy" id="2172650"/>
    <lineage>
        <taxon>Bacteria</taxon>
        <taxon>Pseudomonadati</taxon>
        <taxon>Pseudomonadota</taxon>
        <taxon>Alphaproteobacteria</taxon>
        <taxon>Caulobacterales</taxon>
        <taxon>Caulobacteraceae</taxon>
        <taxon>Caulobacter</taxon>
    </lineage>
</organism>
<dbReference type="GO" id="GO:0043138">
    <property type="term" value="F:3'-5' DNA helicase activity"/>
    <property type="evidence" value="ECO:0007669"/>
    <property type="project" value="UniProtKB-EC"/>
</dbReference>
<keyword evidence="5" id="KW-0413">Isomerase</keyword>
<keyword evidence="1 10" id="KW-0547">Nucleotide-binding</keyword>
<gene>
    <name evidence="12" type="ORF">DDF65_15170</name>
</gene>
<evidence type="ECO:0000256" key="10">
    <source>
        <dbReference type="PROSITE-ProRule" id="PRU00560"/>
    </source>
</evidence>
<keyword evidence="13" id="KW-1185">Reference proteome</keyword>
<keyword evidence="4 10" id="KW-0067">ATP-binding</keyword>
<sequence length="640" mass="69317">MIERQAWKPIGVAAMEAAALDAVKVRGSALVVAGPGTGKTELLGQRASYLLQTGTCTFPRRILAISFKRDAASNLRDRVERRCGPDLARRLDSMTFDAFAKQILDRFWLALPAHLAFGGAYGIAPFFGKDAFGELQRSAASGLQTEGHPAHWARTLLGVNATESGVYGVNLDTFNKAVQTLTLESLAVTDHAQFLHVVQLRAALTSPTPQFGFPMIGRLAQAIVASNPQIRRALCATYGHVFLDEFQDTTSVQYDLIATIFKGASTSLVAVGDDKQRIMGWAGARDDVFGAFAADFLGGANDLARVVLTQNFRSNQRIVTILNGLKQRLAPTEPDFIAARPAPALPDEEICAILVARDEDAEAAAVAYHVAKAVAAGVDPRQIGLLVRQKAVDWEPRLAKAFAAAGVAFRNEDRDVGGAAIQDLMTEAYSRVMVDLLELLTRRHGGVLWSAALGHLATVSGLIQDDDPETERALALSLAAFHNTHRLKGVATPAAIEQAIAEIEAFLHLDRLKSISPQYATGDFFDRIRAATRAFLLECATTGGTWTQVIERFRGAGQAPLLTITKSKGLEYSLVILLGLNDDQWWSFSKNPSEGRSVFFVAASRARDRLLMTRCGHDRNTKIAEIFQALAAAGVKEQQV</sequence>
<dbReference type="CDD" id="cd17932">
    <property type="entry name" value="DEXQc_UvrD"/>
    <property type="match status" value="1"/>
</dbReference>
<dbReference type="InterPro" id="IPR027417">
    <property type="entry name" value="P-loop_NTPase"/>
</dbReference>
<name>A0A2T9JB45_9CAUL</name>
<dbReference type="EMBL" id="QDKP01000043">
    <property type="protein sequence ID" value="PVM79434.1"/>
    <property type="molecule type" value="Genomic_DNA"/>
</dbReference>
<evidence type="ECO:0000256" key="1">
    <source>
        <dbReference type="ARBA" id="ARBA00022741"/>
    </source>
</evidence>
<dbReference type="Gene3D" id="3.40.50.300">
    <property type="entry name" value="P-loop containing nucleotide triphosphate hydrolases"/>
    <property type="match status" value="3"/>
</dbReference>
<evidence type="ECO:0000256" key="7">
    <source>
        <dbReference type="ARBA" id="ARBA00034808"/>
    </source>
</evidence>
<dbReference type="PANTHER" id="PTHR11070:SF2">
    <property type="entry name" value="ATP-DEPENDENT DNA HELICASE SRS2"/>
    <property type="match status" value="1"/>
</dbReference>
<evidence type="ECO:0000256" key="4">
    <source>
        <dbReference type="ARBA" id="ARBA00022840"/>
    </source>
</evidence>
<dbReference type="EC" id="5.6.2.4" evidence="7"/>